<proteinExistence type="predicted"/>
<dbReference type="EMBL" id="JAGXFD010000001">
    <property type="protein sequence ID" value="MBZ9568659.1"/>
    <property type="molecule type" value="Genomic_DNA"/>
</dbReference>
<keyword evidence="4" id="KW-1185">Reference proteome</keyword>
<evidence type="ECO:0000313" key="3">
    <source>
        <dbReference type="EMBL" id="MBZ9568659.1"/>
    </source>
</evidence>
<organism evidence="3 4">
    <name type="scientific">Modicisalibacter tunisiensis</name>
    <dbReference type="NCBI Taxonomy" id="390637"/>
    <lineage>
        <taxon>Bacteria</taxon>
        <taxon>Pseudomonadati</taxon>
        <taxon>Pseudomonadota</taxon>
        <taxon>Gammaproteobacteria</taxon>
        <taxon>Oceanospirillales</taxon>
        <taxon>Halomonadaceae</taxon>
        <taxon>Modicisalibacter</taxon>
    </lineage>
</organism>
<evidence type="ECO:0000313" key="4">
    <source>
        <dbReference type="Proteomes" id="UP001319883"/>
    </source>
</evidence>
<gene>
    <name evidence="3" type="ORF">KGQ91_13360</name>
</gene>
<dbReference type="RefSeq" id="WP_224414755.1">
    <property type="nucleotide sequence ID" value="NZ_JAGXFC010000001.1"/>
</dbReference>
<dbReference type="PANTHER" id="PTHR38104:SF1">
    <property type="entry name" value="ANTI-SIGMA-E FACTOR RSEA"/>
    <property type="match status" value="1"/>
</dbReference>
<dbReference type="InterPro" id="IPR005572">
    <property type="entry name" value="Anti-sigma_E_RseA_N"/>
</dbReference>
<dbReference type="Pfam" id="PF03872">
    <property type="entry name" value="RseA_N"/>
    <property type="match status" value="1"/>
</dbReference>
<feature type="compositionally biased region" description="Low complexity" evidence="1">
    <location>
        <begin position="131"/>
        <end position="151"/>
    </location>
</feature>
<evidence type="ECO:0000259" key="2">
    <source>
        <dbReference type="Pfam" id="PF03872"/>
    </source>
</evidence>
<name>A0ABS7X2P6_9GAMM</name>
<dbReference type="InterPro" id="IPR052383">
    <property type="entry name" value="Anti-sigma-E_RseA-like"/>
</dbReference>
<accession>A0ABS7X2P6</accession>
<dbReference type="Gene3D" id="1.10.10.880">
    <property type="entry name" value="Anti sigma-E protein RseA, N-terminal domain"/>
    <property type="match status" value="1"/>
</dbReference>
<dbReference type="SUPFAM" id="SSF89069">
    <property type="entry name" value="N-terminal, cytoplasmic domain of anti-sigmaE factor RseA"/>
    <property type="match status" value="1"/>
</dbReference>
<dbReference type="InterPro" id="IPR036147">
    <property type="entry name" value="Anti-sigma_E_RseA_N_sf"/>
</dbReference>
<dbReference type="CDD" id="cd16328">
    <property type="entry name" value="RseA_N"/>
    <property type="match status" value="1"/>
</dbReference>
<reference evidence="3 4" key="1">
    <citation type="submission" date="2021-05" db="EMBL/GenBank/DDBJ databases">
        <title>Petroleum and Energy Research Collection (APPE): ex situ preservation of microbial diversity associated with the oil industry and exploitation of its biotechnological potential.</title>
        <authorList>
            <person name="Paixao C.T.M."/>
            <person name="Gomes M.B."/>
            <person name="Oliveira V.M."/>
        </authorList>
    </citation>
    <scope>NUCLEOTIDE SEQUENCE [LARGE SCALE GENOMIC DNA]</scope>
    <source>
        <strain evidence="3 4">LIT2</strain>
    </source>
</reference>
<dbReference type="PANTHER" id="PTHR38104">
    <property type="match status" value="1"/>
</dbReference>
<feature type="region of interest" description="Disordered" evidence="1">
    <location>
        <begin position="126"/>
        <end position="151"/>
    </location>
</feature>
<dbReference type="Proteomes" id="UP001319883">
    <property type="component" value="Unassembled WGS sequence"/>
</dbReference>
<evidence type="ECO:0000256" key="1">
    <source>
        <dbReference type="SAM" id="MobiDB-lite"/>
    </source>
</evidence>
<protein>
    <submittedName>
        <fullName evidence="3">Sigma-E factor negative regulatory protein</fullName>
    </submittedName>
</protein>
<sequence length="236" mass="24796">MNDNLRESLSALMDNEGDELELRRVLKSLGDADESAGDSAEVWRRYHLARSLMNRDRDVDVTTDLSAGILARIEREPRPEMHDAGLSRRHGGLSFAGSAAIAATVSLMVITGVQVYNGMDPASAPAMTADSGASTTVSSGSGVSGSPSGGVETVSLPHYSSLVTDGGGNGLMTVGANVETPMFLAPNASQSPSLDFEQAQLLQGYLDRHAQGAAYRSGETWMPLLRASAQDSLGVR</sequence>
<feature type="domain" description="Anti sigma-E protein RseA N-terminal" evidence="2">
    <location>
        <begin position="6"/>
        <end position="81"/>
    </location>
</feature>
<comment type="caution">
    <text evidence="3">The sequence shown here is derived from an EMBL/GenBank/DDBJ whole genome shotgun (WGS) entry which is preliminary data.</text>
</comment>